<feature type="non-terminal residue" evidence="1">
    <location>
        <position position="1"/>
    </location>
</feature>
<sequence>EMLTGIQITNCDNITISENIIESYFRGIDLNYATSVFVSNNSI</sequence>
<reference evidence="1" key="1">
    <citation type="journal article" date="2014" name="Front. Microbiol.">
        <title>High frequency of phylogenetically diverse reductive dehalogenase-homologous genes in deep subseafloor sedimentary metagenomes.</title>
        <authorList>
            <person name="Kawai M."/>
            <person name="Futagami T."/>
            <person name="Toyoda A."/>
            <person name="Takaki Y."/>
            <person name="Nishi S."/>
            <person name="Hori S."/>
            <person name="Arai W."/>
            <person name="Tsubouchi T."/>
            <person name="Morono Y."/>
            <person name="Uchiyama I."/>
            <person name="Ito T."/>
            <person name="Fujiyama A."/>
            <person name="Inagaki F."/>
            <person name="Takami H."/>
        </authorList>
    </citation>
    <scope>NUCLEOTIDE SEQUENCE</scope>
    <source>
        <strain evidence="1">Expedition CK06-06</strain>
    </source>
</reference>
<proteinExistence type="predicted"/>
<evidence type="ECO:0008006" key="2">
    <source>
        <dbReference type="Google" id="ProtNLM"/>
    </source>
</evidence>
<dbReference type="InterPro" id="IPR011050">
    <property type="entry name" value="Pectin_lyase_fold/virulence"/>
</dbReference>
<dbReference type="AlphaFoldDB" id="X1DHD0"/>
<dbReference type="EMBL" id="BART01042060">
    <property type="protein sequence ID" value="GAH20286.1"/>
    <property type="molecule type" value="Genomic_DNA"/>
</dbReference>
<name>X1DHD0_9ZZZZ</name>
<gene>
    <name evidence="1" type="ORF">S01H4_67160</name>
</gene>
<feature type="non-terminal residue" evidence="1">
    <location>
        <position position="43"/>
    </location>
</feature>
<accession>X1DHD0</accession>
<organism evidence="1">
    <name type="scientific">marine sediment metagenome</name>
    <dbReference type="NCBI Taxonomy" id="412755"/>
    <lineage>
        <taxon>unclassified sequences</taxon>
        <taxon>metagenomes</taxon>
        <taxon>ecological metagenomes</taxon>
    </lineage>
</organism>
<dbReference type="Gene3D" id="2.160.20.10">
    <property type="entry name" value="Single-stranded right-handed beta-helix, Pectin lyase-like"/>
    <property type="match status" value="1"/>
</dbReference>
<comment type="caution">
    <text evidence="1">The sequence shown here is derived from an EMBL/GenBank/DDBJ whole genome shotgun (WGS) entry which is preliminary data.</text>
</comment>
<evidence type="ECO:0000313" key="1">
    <source>
        <dbReference type="EMBL" id="GAH20286.1"/>
    </source>
</evidence>
<dbReference type="InterPro" id="IPR012334">
    <property type="entry name" value="Pectin_lyas_fold"/>
</dbReference>
<protein>
    <recommendedName>
        <fullName evidence="2">Right handed beta helix domain-containing protein</fullName>
    </recommendedName>
</protein>
<dbReference type="SUPFAM" id="SSF51126">
    <property type="entry name" value="Pectin lyase-like"/>
    <property type="match status" value="1"/>
</dbReference>